<evidence type="ECO:0000256" key="4">
    <source>
        <dbReference type="ARBA" id="ARBA00012723"/>
    </source>
</evidence>
<evidence type="ECO:0000256" key="11">
    <source>
        <dbReference type="RuleBase" id="RU004208"/>
    </source>
</evidence>
<keyword evidence="7" id="KW-0256">Endoplasmic reticulum</keyword>
<evidence type="ECO:0000256" key="2">
    <source>
        <dbReference type="ARBA" id="ARBA00004319"/>
    </source>
</evidence>
<dbReference type="InterPro" id="IPR005792">
    <property type="entry name" value="Prot_disulphide_isomerase"/>
</dbReference>
<keyword evidence="15" id="KW-1185">Reference proteome</keyword>
<feature type="domain" description="Thioredoxin" evidence="13">
    <location>
        <begin position="18"/>
        <end position="151"/>
    </location>
</feature>
<name>A0ABP0GSK6_CLALP</name>
<dbReference type="NCBIfam" id="TIGR01126">
    <property type="entry name" value="pdi_dom"/>
    <property type="match status" value="3"/>
</dbReference>
<evidence type="ECO:0000256" key="8">
    <source>
        <dbReference type="ARBA" id="ARBA00023157"/>
    </source>
</evidence>
<keyword evidence="5 12" id="KW-0732">Signal</keyword>
<feature type="domain" description="Thioredoxin" evidence="13">
    <location>
        <begin position="155"/>
        <end position="287"/>
    </location>
</feature>
<dbReference type="InterPro" id="IPR013766">
    <property type="entry name" value="Thioredoxin_domain"/>
</dbReference>
<comment type="catalytic activity">
    <reaction evidence="1 12">
        <text>Catalyzes the rearrangement of -S-S- bonds in proteins.</text>
        <dbReference type="EC" id="5.3.4.1"/>
    </reaction>
</comment>
<dbReference type="InterPro" id="IPR036249">
    <property type="entry name" value="Thioredoxin-like_sf"/>
</dbReference>
<accession>A0ABP0GSK6</accession>
<evidence type="ECO:0000256" key="6">
    <source>
        <dbReference type="ARBA" id="ARBA00022737"/>
    </source>
</evidence>
<dbReference type="CDD" id="cd02995">
    <property type="entry name" value="PDI_a_PDI_a'_C"/>
    <property type="match status" value="1"/>
</dbReference>
<evidence type="ECO:0000256" key="9">
    <source>
        <dbReference type="ARBA" id="ARBA00023235"/>
    </source>
</evidence>
<dbReference type="CDD" id="cd02961">
    <property type="entry name" value="PDI_a_family"/>
    <property type="match status" value="2"/>
</dbReference>
<dbReference type="PRINTS" id="PR00421">
    <property type="entry name" value="THIOREDOXIN"/>
</dbReference>
<evidence type="ECO:0000256" key="10">
    <source>
        <dbReference type="ARBA" id="ARBA00023284"/>
    </source>
</evidence>
<organism evidence="14 15">
    <name type="scientific">Clavelina lepadiformis</name>
    <name type="common">Light-bulb sea squirt</name>
    <name type="synonym">Ascidia lepadiformis</name>
    <dbReference type="NCBI Taxonomy" id="159417"/>
    <lineage>
        <taxon>Eukaryota</taxon>
        <taxon>Metazoa</taxon>
        <taxon>Chordata</taxon>
        <taxon>Tunicata</taxon>
        <taxon>Ascidiacea</taxon>
        <taxon>Aplousobranchia</taxon>
        <taxon>Clavelinidae</taxon>
        <taxon>Clavelina</taxon>
    </lineage>
</organism>
<proteinExistence type="inferred from homology"/>
<feature type="domain" description="Thioredoxin" evidence="13">
    <location>
        <begin position="488"/>
        <end position="618"/>
    </location>
</feature>
<reference evidence="14 15" key="1">
    <citation type="submission" date="2024-02" db="EMBL/GenBank/DDBJ databases">
        <authorList>
            <person name="Daric V."/>
            <person name="Darras S."/>
        </authorList>
    </citation>
    <scope>NUCLEOTIDE SEQUENCE [LARGE SCALE GENOMIC DNA]</scope>
</reference>
<dbReference type="EC" id="5.3.4.1" evidence="4 12"/>
<comment type="subcellular location">
    <subcellularLocation>
        <location evidence="2">Endoplasmic reticulum lumen</location>
    </subcellularLocation>
</comment>
<keyword evidence="8" id="KW-1015">Disulfide bond</keyword>
<evidence type="ECO:0000256" key="1">
    <source>
        <dbReference type="ARBA" id="ARBA00001182"/>
    </source>
</evidence>
<evidence type="ECO:0000313" key="15">
    <source>
        <dbReference type="Proteomes" id="UP001642483"/>
    </source>
</evidence>
<dbReference type="PANTHER" id="PTHR18929:SF210">
    <property type="entry name" value="PROTEIN DISULFIDE-ISOMERASE A4"/>
    <property type="match status" value="1"/>
</dbReference>
<protein>
    <recommendedName>
        <fullName evidence="4 12">Protein disulfide-isomerase</fullName>
        <ecNumber evidence="4 12">5.3.4.1</ecNumber>
    </recommendedName>
</protein>
<dbReference type="NCBIfam" id="TIGR01130">
    <property type="entry name" value="ER_PDI_fam"/>
    <property type="match status" value="1"/>
</dbReference>
<gene>
    <name evidence="14" type="ORF">CVLEPA_LOCUS27891</name>
</gene>
<dbReference type="Gene3D" id="3.40.30.10">
    <property type="entry name" value="Glutaredoxin"/>
    <property type="match status" value="5"/>
</dbReference>
<dbReference type="Proteomes" id="UP001642483">
    <property type="component" value="Unassembled WGS sequence"/>
</dbReference>
<dbReference type="Pfam" id="PF00085">
    <property type="entry name" value="Thioredoxin"/>
    <property type="match status" value="3"/>
</dbReference>
<evidence type="ECO:0000256" key="3">
    <source>
        <dbReference type="ARBA" id="ARBA00006347"/>
    </source>
</evidence>
<feature type="chain" id="PRO_5045000694" description="Protein disulfide-isomerase" evidence="12">
    <location>
        <begin position="25"/>
        <end position="626"/>
    </location>
</feature>
<evidence type="ECO:0000256" key="12">
    <source>
        <dbReference type="RuleBase" id="RU361130"/>
    </source>
</evidence>
<sequence length="626" mass="71186">MMLKLRKIAFLLAVLLLVSNNCKAEEDDVAEKDDGESKESQVPVQEGGVYVLTDENFDDFVEGKEVVLLEFYAPWCGHCKSFAPEYEEIAKELEGKVDVAKIDATISKELASKYEVQGYPTIKILKNGEAIKYDGPRSKNDIINRVLELSDPNWKPPPEAVITLTEENFDSIVDNADIILVEFYAPWCGHCKKLAPEYESVAQELKKRDPPIPLAKVDATTQPKLGERFEVTGYPTLKLFRRGRAYEYGGGRDKQGIMNYMLEQSKPPSTPVNSVKTMRNMLHQASDLTIIGCFSGEDDPALETFQVAGNSLRSEYNFHHTFVGDVMKDIGAQVGDIKLFHPERFQSKYEKKEYKLKIIEDTTKADLEKFYKEHAVPLVGHRTRDNMNKRYTQRPLVVVYYGVDFSFDYRKATQMWRAKVLEVANEMKSVTFAIASEDEFQEELKKVGLEDSPEEINVIAYDDNDRKYPMEPNDEFDADVLREFVQDFQAGKIKPKFKSAPKPKKNSGPVKVIVADTFDQIVMKDDTNVLVEFYAPWCGHCKKLEPVYKKLGKKFKDNEKVVIAKMDATANDVPHNAYKVEGFPTIYWAPAGSKQSPLKYEGARELDDLVKYINENTSSGSSKDEL</sequence>
<dbReference type="PROSITE" id="PS00194">
    <property type="entry name" value="THIOREDOXIN_1"/>
    <property type="match status" value="3"/>
</dbReference>
<comment type="similarity">
    <text evidence="3 11">Belongs to the protein disulfide isomerase family.</text>
</comment>
<keyword evidence="10" id="KW-0676">Redox-active center</keyword>
<dbReference type="EMBL" id="CAWYQH010000141">
    <property type="protein sequence ID" value="CAK8694525.1"/>
    <property type="molecule type" value="Genomic_DNA"/>
</dbReference>
<evidence type="ECO:0000313" key="14">
    <source>
        <dbReference type="EMBL" id="CAK8694525.1"/>
    </source>
</evidence>
<dbReference type="SUPFAM" id="SSF52833">
    <property type="entry name" value="Thioredoxin-like"/>
    <property type="match status" value="5"/>
</dbReference>
<keyword evidence="6" id="KW-0677">Repeat</keyword>
<keyword evidence="9 12" id="KW-0413">Isomerase</keyword>
<evidence type="ECO:0000256" key="5">
    <source>
        <dbReference type="ARBA" id="ARBA00022729"/>
    </source>
</evidence>
<dbReference type="Pfam" id="PF13848">
    <property type="entry name" value="Thioredoxin_6"/>
    <property type="match status" value="1"/>
</dbReference>
<evidence type="ECO:0000259" key="13">
    <source>
        <dbReference type="PROSITE" id="PS51352"/>
    </source>
</evidence>
<dbReference type="PROSITE" id="PS51352">
    <property type="entry name" value="THIOREDOXIN_2"/>
    <property type="match status" value="3"/>
</dbReference>
<dbReference type="InterPro" id="IPR005788">
    <property type="entry name" value="PDI_thioredoxin-like_dom"/>
</dbReference>
<comment type="caution">
    <text evidence="14">The sequence shown here is derived from an EMBL/GenBank/DDBJ whole genome shotgun (WGS) entry which is preliminary data.</text>
</comment>
<evidence type="ECO:0000256" key="7">
    <source>
        <dbReference type="ARBA" id="ARBA00022824"/>
    </source>
</evidence>
<feature type="signal peptide" evidence="12">
    <location>
        <begin position="1"/>
        <end position="24"/>
    </location>
</feature>
<dbReference type="InterPro" id="IPR017937">
    <property type="entry name" value="Thioredoxin_CS"/>
</dbReference>
<dbReference type="PANTHER" id="PTHR18929">
    <property type="entry name" value="PROTEIN DISULFIDE ISOMERASE"/>
    <property type="match status" value="1"/>
</dbReference>